<dbReference type="RefSeq" id="XP_060340681.1">
    <property type="nucleotide sequence ID" value="XM_060500500.1"/>
</dbReference>
<dbReference type="Proteomes" id="UP001241169">
    <property type="component" value="Unassembled WGS sequence"/>
</dbReference>
<reference evidence="5 6" key="1">
    <citation type="submission" date="2016-10" db="EMBL/GenBank/DDBJ databases">
        <title>The genome sequence of Colletotrichum fioriniae PJ7.</title>
        <authorList>
            <person name="Baroncelli R."/>
        </authorList>
    </citation>
    <scope>NUCLEOTIDE SEQUENCE [LARGE SCALE GENOMIC DNA]</scope>
    <source>
        <strain evidence="5 6">IMI 384185</strain>
    </source>
</reference>
<dbReference type="InterPro" id="IPR050309">
    <property type="entry name" value="Type-B_Carboxylest/Lipase"/>
</dbReference>
<proteinExistence type="inferred from homology"/>
<protein>
    <recommendedName>
        <fullName evidence="3">Carboxylic ester hydrolase</fullName>
        <ecNumber evidence="3">3.1.1.-</ecNumber>
    </recommendedName>
</protein>
<evidence type="ECO:0000256" key="3">
    <source>
        <dbReference type="RuleBase" id="RU361235"/>
    </source>
</evidence>
<keyword evidence="6" id="KW-1185">Reference proteome</keyword>
<dbReference type="GeneID" id="85384399"/>
<sequence>MCHSLDLHTFQANKQPGSLRANATTPSTTKGYIITLSSPASHADVPAKIGRSRRWENYFCISNLPAMARLSPTSAELPRQILPVRDHPVHLTPGPRAINSVSPHLPAFFSNDLPQAAVAAQEPTAQVLNGTYQGRHLSEWDQDAFLGVPFAQPPVGQLRYKWPQSLNTSFEGTRDATEQGYSCMQFRGTFNMSEDCLTLNVVRPAGKPEKPLPVLVWIFGGGLYTGSIADPQYNLSGIVKVSQDMGQPIISVAMNYRLNMYGFLQTPQILAEGSSNAGLLDQRLALRWIQENIAAFGGDPDRVTIWGESAGAQSIAYHMFSYDGRDDGLYRAAILESGGPTGAQVQDLAYYNAPVENLTRSVGCWTAKDQLACLRGLSQTQLFAGNPSQVWNPMIDGDFLTGYPSQLIREGKFVKVPLLTGANSDEGINFNPNSPKPNTETDLFNGFTWWRSYALSPPTIRKLFELYPNDPCTQPPLSITNCSVYPDYGLQWRRGASIGGDLVMISGRRKMCELYAVSQPVYSYRFDQLLWNRKQIEGVRHFDNVAYSFQNISGLLGPSPQYDSHVRFARAIGEAYVRFVYDTDPNPKVGSNGTFTNGTSLLPYWPKYDLSAPKNLVLNASKSYVEDDTWRKEGIDFINTYEVARELLA</sequence>
<dbReference type="InterPro" id="IPR029058">
    <property type="entry name" value="AB_hydrolase_fold"/>
</dbReference>
<gene>
    <name evidence="5" type="ORF">CPAR01_16255</name>
</gene>
<evidence type="ECO:0000256" key="1">
    <source>
        <dbReference type="ARBA" id="ARBA00005964"/>
    </source>
</evidence>
<dbReference type="InterPro" id="IPR019819">
    <property type="entry name" value="Carboxylesterase_B_CS"/>
</dbReference>
<dbReference type="PANTHER" id="PTHR11559">
    <property type="entry name" value="CARBOXYLESTERASE"/>
    <property type="match status" value="1"/>
</dbReference>
<evidence type="ECO:0000259" key="4">
    <source>
        <dbReference type="Pfam" id="PF00135"/>
    </source>
</evidence>
<comment type="similarity">
    <text evidence="1 3">Belongs to the type-B carboxylesterase/lipase family.</text>
</comment>
<evidence type="ECO:0000256" key="2">
    <source>
        <dbReference type="ARBA" id="ARBA00022801"/>
    </source>
</evidence>
<evidence type="ECO:0000313" key="5">
    <source>
        <dbReference type="EMBL" id="KAK1516639.1"/>
    </source>
</evidence>
<accession>A0ABQ9RWA2</accession>
<comment type="caution">
    <text evidence="5">The sequence shown here is derived from an EMBL/GenBank/DDBJ whole genome shotgun (WGS) entry which is preliminary data.</text>
</comment>
<dbReference type="PROSITE" id="PS00941">
    <property type="entry name" value="CARBOXYLESTERASE_B_2"/>
    <property type="match status" value="1"/>
</dbReference>
<dbReference type="Pfam" id="PF00135">
    <property type="entry name" value="COesterase"/>
    <property type="match status" value="1"/>
</dbReference>
<dbReference type="SUPFAM" id="SSF53474">
    <property type="entry name" value="alpha/beta-Hydrolases"/>
    <property type="match status" value="1"/>
</dbReference>
<name>A0ABQ9RWA2_9PEZI</name>
<organism evidence="5 6">
    <name type="scientific">Colletotrichum paranaense</name>
    <dbReference type="NCBI Taxonomy" id="1914294"/>
    <lineage>
        <taxon>Eukaryota</taxon>
        <taxon>Fungi</taxon>
        <taxon>Dikarya</taxon>
        <taxon>Ascomycota</taxon>
        <taxon>Pezizomycotina</taxon>
        <taxon>Sordariomycetes</taxon>
        <taxon>Hypocreomycetidae</taxon>
        <taxon>Glomerellales</taxon>
        <taxon>Glomerellaceae</taxon>
        <taxon>Colletotrichum</taxon>
        <taxon>Colletotrichum acutatum species complex</taxon>
    </lineage>
</organism>
<evidence type="ECO:0000313" key="6">
    <source>
        <dbReference type="Proteomes" id="UP001241169"/>
    </source>
</evidence>
<dbReference type="InterPro" id="IPR019826">
    <property type="entry name" value="Carboxylesterase_B_AS"/>
</dbReference>
<dbReference type="EC" id="3.1.1.-" evidence="3"/>
<dbReference type="EMBL" id="MOPA01000024">
    <property type="protein sequence ID" value="KAK1516639.1"/>
    <property type="molecule type" value="Genomic_DNA"/>
</dbReference>
<feature type="domain" description="Carboxylesterase type B" evidence="4">
    <location>
        <begin position="123"/>
        <end position="623"/>
    </location>
</feature>
<keyword evidence="2 3" id="KW-0378">Hydrolase</keyword>
<dbReference type="PROSITE" id="PS00122">
    <property type="entry name" value="CARBOXYLESTERASE_B_1"/>
    <property type="match status" value="1"/>
</dbReference>
<dbReference type="InterPro" id="IPR002018">
    <property type="entry name" value="CarbesteraseB"/>
</dbReference>
<dbReference type="Gene3D" id="3.40.50.1820">
    <property type="entry name" value="alpha/beta hydrolase"/>
    <property type="match status" value="1"/>
</dbReference>